<reference evidence="14" key="1">
    <citation type="submission" date="2017-02" db="EMBL/GenBank/DDBJ databases">
        <authorList>
            <person name="Varghese N."/>
            <person name="Submissions S."/>
        </authorList>
    </citation>
    <scope>NUCLEOTIDE SEQUENCE [LARGE SCALE GENOMIC DNA]</scope>
    <source>
        <strain evidence="14">ATCC 35199</strain>
    </source>
</reference>
<evidence type="ECO:0000256" key="8">
    <source>
        <dbReference type="PROSITE-ProRule" id="PRU00703"/>
    </source>
</evidence>
<feature type="transmembrane region" description="Helical" evidence="10">
    <location>
        <begin position="57"/>
        <end position="77"/>
    </location>
</feature>
<feature type="domain" description="CBS" evidence="11">
    <location>
        <begin position="286"/>
        <end position="343"/>
    </location>
</feature>
<dbReference type="PANTHER" id="PTHR22777">
    <property type="entry name" value="HEMOLYSIN-RELATED"/>
    <property type="match status" value="1"/>
</dbReference>
<dbReference type="PANTHER" id="PTHR22777:SF17">
    <property type="entry name" value="UPF0053 PROTEIN SLL0260"/>
    <property type="match status" value="1"/>
</dbReference>
<dbReference type="Pfam" id="PF00571">
    <property type="entry name" value="CBS"/>
    <property type="match status" value="2"/>
</dbReference>
<accession>A0A1T5A438</accession>
<dbReference type="SMART" id="SM00116">
    <property type="entry name" value="CBS"/>
    <property type="match status" value="2"/>
</dbReference>
<dbReference type="PROSITE" id="PS51371">
    <property type="entry name" value="CBS"/>
    <property type="match status" value="2"/>
</dbReference>
<comment type="subcellular location">
    <subcellularLocation>
        <location evidence="1">Membrane</location>
        <topology evidence="1">Multi-pass membrane protein</topology>
    </subcellularLocation>
</comment>
<proteinExistence type="inferred from homology"/>
<dbReference type="SMART" id="SM01091">
    <property type="entry name" value="CorC_HlyC"/>
    <property type="match status" value="1"/>
</dbReference>
<dbReference type="SUPFAM" id="SSF56176">
    <property type="entry name" value="FAD-binding/transporter-associated domain-like"/>
    <property type="match status" value="1"/>
</dbReference>
<keyword evidence="4" id="KW-0677">Repeat</keyword>
<gene>
    <name evidence="13" type="ORF">SAMN02745120_0750</name>
</gene>
<keyword evidence="7 9" id="KW-0472">Membrane</keyword>
<evidence type="ECO:0000256" key="7">
    <source>
        <dbReference type="ARBA" id="ARBA00023136"/>
    </source>
</evidence>
<dbReference type="InterPro" id="IPR046342">
    <property type="entry name" value="CBS_dom_sf"/>
</dbReference>
<evidence type="ECO:0000256" key="6">
    <source>
        <dbReference type="ARBA" id="ARBA00023122"/>
    </source>
</evidence>
<feature type="transmembrane region" description="Helical" evidence="10">
    <location>
        <begin position="99"/>
        <end position="123"/>
    </location>
</feature>
<dbReference type="InterPro" id="IPR000644">
    <property type="entry name" value="CBS_dom"/>
</dbReference>
<dbReference type="InterPro" id="IPR005170">
    <property type="entry name" value="Transptr-assoc_dom"/>
</dbReference>
<keyword evidence="14" id="KW-1185">Reference proteome</keyword>
<evidence type="ECO:0000256" key="2">
    <source>
        <dbReference type="ARBA" id="ARBA00006337"/>
    </source>
</evidence>
<dbReference type="GO" id="GO:0050660">
    <property type="term" value="F:flavin adenine dinucleotide binding"/>
    <property type="evidence" value="ECO:0007669"/>
    <property type="project" value="InterPro"/>
</dbReference>
<organism evidence="13 14">
    <name type="scientific">Acetoanaerobium noterae</name>
    <dbReference type="NCBI Taxonomy" id="745369"/>
    <lineage>
        <taxon>Bacteria</taxon>
        <taxon>Bacillati</taxon>
        <taxon>Bacillota</taxon>
        <taxon>Clostridia</taxon>
        <taxon>Peptostreptococcales</taxon>
        <taxon>Filifactoraceae</taxon>
        <taxon>Acetoanaerobium</taxon>
    </lineage>
</organism>
<keyword evidence="5 9" id="KW-1133">Transmembrane helix</keyword>
<keyword evidence="3 9" id="KW-0812">Transmembrane</keyword>
<keyword evidence="6 8" id="KW-0129">CBS domain</keyword>
<evidence type="ECO:0000259" key="11">
    <source>
        <dbReference type="PROSITE" id="PS51371"/>
    </source>
</evidence>
<dbReference type="Gene3D" id="3.30.465.10">
    <property type="match status" value="1"/>
</dbReference>
<dbReference type="Pfam" id="PF03471">
    <property type="entry name" value="CorC_HlyC"/>
    <property type="match status" value="1"/>
</dbReference>
<name>A0A1T5A438_9FIRM</name>
<evidence type="ECO:0000256" key="9">
    <source>
        <dbReference type="PROSITE-ProRule" id="PRU01193"/>
    </source>
</evidence>
<dbReference type="InterPro" id="IPR036318">
    <property type="entry name" value="FAD-bd_PCMH-like_sf"/>
</dbReference>
<dbReference type="RefSeq" id="WP_079588698.1">
    <property type="nucleotide sequence ID" value="NZ_FUYN01000001.1"/>
</dbReference>
<dbReference type="GO" id="GO:0005886">
    <property type="term" value="C:plasma membrane"/>
    <property type="evidence" value="ECO:0007669"/>
    <property type="project" value="TreeGrafter"/>
</dbReference>
<dbReference type="Proteomes" id="UP000243406">
    <property type="component" value="Unassembled WGS sequence"/>
</dbReference>
<dbReference type="InterPro" id="IPR002550">
    <property type="entry name" value="CNNM"/>
</dbReference>
<evidence type="ECO:0000313" key="13">
    <source>
        <dbReference type="EMBL" id="SKB29736.1"/>
    </source>
</evidence>
<dbReference type="Pfam" id="PF01595">
    <property type="entry name" value="CNNM"/>
    <property type="match status" value="1"/>
</dbReference>
<dbReference type="SUPFAM" id="SSF54631">
    <property type="entry name" value="CBS-domain pair"/>
    <property type="match status" value="1"/>
</dbReference>
<evidence type="ECO:0000256" key="3">
    <source>
        <dbReference type="ARBA" id="ARBA00022692"/>
    </source>
</evidence>
<evidence type="ECO:0000256" key="10">
    <source>
        <dbReference type="SAM" id="Phobius"/>
    </source>
</evidence>
<dbReference type="InterPro" id="IPR044751">
    <property type="entry name" value="Ion_transp-like_CBS"/>
</dbReference>
<sequence length="450" mass="51131">MTTQILFLILLIGVNAFFAASEIALISLNDNKIKIMADEKNLKAIQLVKLLSEPSRFLATIQIGITLAGFLASAFAAESFADPLVNIIKAYDLPITDSVLRVLTVTVITIILSYFTLVLGELVPKRVAMKKAESIAFFVVTPLTVLSKVTSPFVKFLTASTNFCVRLFGIDPSSNDDDVTEEEIRMMIDVGEEKGTIHEREKIMINNIFEFNNKTAEDIMTHRMELVGIPHDIGLRKLIDIVKTEQYSRIPVYNESIDNIIGVLYVKDLLPLIVEEAEDDFELDSYIRKPFFVPIQKKIDELFFELQATNIHIAIVIDEYGGTAGIVTVEDLLEEIVGNIFDEYDEEEDKEFKQIDETIFEVKAMISLEELEEHLEVELPVEEYETLNGFLIGLIGNIPSKDEEIEVQFKNLYFKVTEVTDKRIEKVIIEVNNEDDTSTKNNYLKEDLKY</sequence>
<evidence type="ECO:0000256" key="1">
    <source>
        <dbReference type="ARBA" id="ARBA00004141"/>
    </source>
</evidence>
<evidence type="ECO:0000259" key="12">
    <source>
        <dbReference type="PROSITE" id="PS51846"/>
    </source>
</evidence>
<feature type="domain" description="CBS" evidence="11">
    <location>
        <begin position="220"/>
        <end position="281"/>
    </location>
</feature>
<feature type="transmembrane region" description="Helical" evidence="10">
    <location>
        <begin position="6"/>
        <end position="28"/>
    </location>
</feature>
<dbReference type="EMBL" id="FUYN01000001">
    <property type="protein sequence ID" value="SKB29736.1"/>
    <property type="molecule type" value="Genomic_DNA"/>
</dbReference>
<dbReference type="InterPro" id="IPR016169">
    <property type="entry name" value="FAD-bd_PCMH_sub2"/>
</dbReference>
<dbReference type="PROSITE" id="PS51846">
    <property type="entry name" value="CNNM"/>
    <property type="match status" value="1"/>
</dbReference>
<evidence type="ECO:0000313" key="14">
    <source>
        <dbReference type="Proteomes" id="UP000243406"/>
    </source>
</evidence>
<dbReference type="Gene3D" id="3.10.580.10">
    <property type="entry name" value="CBS-domain"/>
    <property type="match status" value="1"/>
</dbReference>
<protein>
    <submittedName>
        <fullName evidence="13">Putative hemolysin</fullName>
    </submittedName>
</protein>
<comment type="similarity">
    <text evidence="2">Belongs to the UPF0053 family.</text>
</comment>
<feature type="domain" description="CNNM transmembrane" evidence="12">
    <location>
        <begin position="1"/>
        <end position="201"/>
    </location>
</feature>
<dbReference type="FunFam" id="3.10.580.10:FF:000002">
    <property type="entry name" value="Magnesium/cobalt efflux protein CorC"/>
    <property type="match status" value="1"/>
</dbReference>
<evidence type="ECO:0000256" key="5">
    <source>
        <dbReference type="ARBA" id="ARBA00022989"/>
    </source>
</evidence>
<dbReference type="AlphaFoldDB" id="A0A1T5A438"/>
<dbReference type="CDD" id="cd04590">
    <property type="entry name" value="CBS_pair_CorC_HlyC_assoc"/>
    <property type="match status" value="1"/>
</dbReference>
<evidence type="ECO:0000256" key="4">
    <source>
        <dbReference type="ARBA" id="ARBA00022737"/>
    </source>
</evidence>
<dbReference type="OrthoDB" id="9798188at2"/>